<protein>
    <submittedName>
        <fullName evidence="2">GCN5-related N-acetyltransferase</fullName>
    </submittedName>
</protein>
<gene>
    <name evidence="2" type="ordered locus">Tery_4634</name>
</gene>
<dbReference type="AlphaFoldDB" id="Q10VW8"/>
<dbReference type="RefSeq" id="WP_011613923.1">
    <property type="nucleotide sequence ID" value="NC_008312.1"/>
</dbReference>
<dbReference type="eggNOG" id="COG1670">
    <property type="taxonomic scope" value="Bacteria"/>
</dbReference>
<name>Q10VW8_TRIEI</name>
<sequence>MKTLDLFRNLPTIETERILLRKMSFKDAKDMFEYTQDSQVSKYTGWYTHNSIKDTKLFLQYTINNYKNNQLSNWGIVHKAGQKFIGTAGFIDWKIEHSRAEIGYTLSRKYWGKGYMTEVVNAIIYFGFRTMMLNRIEARCLIENIASARVMEKVGMKYEGVLRECIFMKGKYQDLKIYSILKEEFSAKKYDYPIKISTTVCGFHPL</sequence>
<dbReference type="HOGENOM" id="CLU_013985_3_6_3"/>
<dbReference type="InterPro" id="IPR016181">
    <property type="entry name" value="Acyl_CoA_acyltransferase"/>
</dbReference>
<accession>Q10VW8</accession>
<keyword evidence="2" id="KW-0808">Transferase</keyword>
<proteinExistence type="predicted"/>
<dbReference type="PANTHER" id="PTHR43792:SF9">
    <property type="entry name" value="RIBOSOMAL-PROTEIN-ALANINE ACETYLTRANSFERASE"/>
    <property type="match status" value="1"/>
</dbReference>
<dbReference type="GO" id="GO:0008999">
    <property type="term" value="F:protein-N-terminal-alanine acetyltransferase activity"/>
    <property type="evidence" value="ECO:0007669"/>
    <property type="project" value="TreeGrafter"/>
</dbReference>
<organism evidence="2">
    <name type="scientific">Trichodesmium erythraeum (strain IMS101)</name>
    <dbReference type="NCBI Taxonomy" id="203124"/>
    <lineage>
        <taxon>Bacteria</taxon>
        <taxon>Bacillati</taxon>
        <taxon>Cyanobacteriota</taxon>
        <taxon>Cyanophyceae</taxon>
        <taxon>Oscillatoriophycideae</taxon>
        <taxon>Oscillatoriales</taxon>
        <taxon>Microcoleaceae</taxon>
        <taxon>Trichodesmium</taxon>
    </lineage>
</organism>
<dbReference type="OrthoDB" id="9785602at2"/>
<dbReference type="InterPro" id="IPR051531">
    <property type="entry name" value="N-acetyltransferase"/>
</dbReference>
<dbReference type="STRING" id="203124.Tery_4634"/>
<reference evidence="2" key="1">
    <citation type="submission" date="2006-06" db="EMBL/GenBank/DDBJ databases">
        <title>Complete sequence of Trichodesmium erythraeum IMS101.</title>
        <authorList>
            <consortium name="US DOE Joint Genome Institute"/>
            <person name="Copeland A."/>
            <person name="Lucas S."/>
            <person name="Lapidus A."/>
            <person name="Barry K."/>
            <person name="Detter J.C."/>
            <person name="Glavina del Rio T."/>
            <person name="Hammon N."/>
            <person name="Israni S."/>
            <person name="Dalin E."/>
            <person name="Tice H."/>
            <person name="Pitluck S."/>
            <person name="Kiss H."/>
            <person name="Munk A.C."/>
            <person name="Brettin T."/>
            <person name="Bruce D."/>
            <person name="Han C."/>
            <person name="Tapia R."/>
            <person name="Gilna P."/>
            <person name="Schmutz J."/>
            <person name="Larimer F."/>
            <person name="Land M."/>
            <person name="Hauser L."/>
            <person name="Kyrpides N."/>
            <person name="Kim E."/>
            <person name="Richardson P."/>
        </authorList>
    </citation>
    <scope>NUCLEOTIDE SEQUENCE [LARGE SCALE GENOMIC DNA]</scope>
    <source>
        <strain evidence="2">IMS101</strain>
    </source>
</reference>
<evidence type="ECO:0000259" key="1">
    <source>
        <dbReference type="PROSITE" id="PS51186"/>
    </source>
</evidence>
<dbReference type="InterPro" id="IPR000182">
    <property type="entry name" value="GNAT_dom"/>
</dbReference>
<feature type="domain" description="N-acetyltransferase" evidence="1">
    <location>
        <begin position="18"/>
        <end position="174"/>
    </location>
</feature>
<dbReference type="PROSITE" id="PS51186">
    <property type="entry name" value="GNAT"/>
    <property type="match status" value="1"/>
</dbReference>
<dbReference type="EMBL" id="CP000393">
    <property type="protein sequence ID" value="ABG53606.1"/>
    <property type="molecule type" value="Genomic_DNA"/>
</dbReference>
<dbReference type="GO" id="GO:0005737">
    <property type="term" value="C:cytoplasm"/>
    <property type="evidence" value="ECO:0007669"/>
    <property type="project" value="TreeGrafter"/>
</dbReference>
<dbReference type="Gene3D" id="3.40.630.30">
    <property type="match status" value="1"/>
</dbReference>
<evidence type="ECO:0000313" key="2">
    <source>
        <dbReference type="EMBL" id="ABG53606.1"/>
    </source>
</evidence>
<dbReference type="SUPFAM" id="SSF55729">
    <property type="entry name" value="Acyl-CoA N-acyltransferases (Nat)"/>
    <property type="match status" value="1"/>
</dbReference>
<dbReference type="Pfam" id="PF13302">
    <property type="entry name" value="Acetyltransf_3"/>
    <property type="match status" value="1"/>
</dbReference>
<dbReference type="KEGG" id="ter:Tery_4634"/>
<dbReference type="PANTHER" id="PTHR43792">
    <property type="entry name" value="GNAT FAMILY, PUTATIVE (AFU_ORTHOLOGUE AFUA_3G00765)-RELATED-RELATED"/>
    <property type="match status" value="1"/>
</dbReference>